<dbReference type="Proteomes" id="UP000266841">
    <property type="component" value="Unassembled WGS sequence"/>
</dbReference>
<protein>
    <recommendedName>
        <fullName evidence="4">LNR domain-containing protein</fullName>
    </recommendedName>
</protein>
<comment type="caution">
    <text evidence="2">The sequence shown here is derived from an EMBL/GenBank/DDBJ whole genome shotgun (WGS) entry which is preliminary data.</text>
</comment>
<gene>
    <name evidence="2" type="ORF">THAOC_14758</name>
</gene>
<evidence type="ECO:0000313" key="2">
    <source>
        <dbReference type="EMBL" id="EJK64500.1"/>
    </source>
</evidence>
<feature type="non-terminal residue" evidence="2">
    <location>
        <position position="216"/>
    </location>
</feature>
<evidence type="ECO:0000313" key="3">
    <source>
        <dbReference type="Proteomes" id="UP000266841"/>
    </source>
</evidence>
<keyword evidence="3" id="KW-1185">Reference proteome</keyword>
<proteinExistence type="predicted"/>
<organism evidence="2 3">
    <name type="scientific">Thalassiosira oceanica</name>
    <name type="common">Marine diatom</name>
    <dbReference type="NCBI Taxonomy" id="159749"/>
    <lineage>
        <taxon>Eukaryota</taxon>
        <taxon>Sar</taxon>
        <taxon>Stramenopiles</taxon>
        <taxon>Ochrophyta</taxon>
        <taxon>Bacillariophyta</taxon>
        <taxon>Coscinodiscophyceae</taxon>
        <taxon>Thalassiosirophycidae</taxon>
        <taxon>Thalassiosirales</taxon>
        <taxon>Thalassiosiraceae</taxon>
        <taxon>Thalassiosira</taxon>
    </lineage>
</organism>
<evidence type="ECO:0008006" key="4">
    <source>
        <dbReference type="Google" id="ProtNLM"/>
    </source>
</evidence>
<accession>K0SGJ7</accession>
<reference evidence="2 3" key="1">
    <citation type="journal article" date="2012" name="Genome Biol.">
        <title>Genome and low-iron response of an oceanic diatom adapted to chronic iron limitation.</title>
        <authorList>
            <person name="Lommer M."/>
            <person name="Specht M."/>
            <person name="Roy A.S."/>
            <person name="Kraemer L."/>
            <person name="Andreson R."/>
            <person name="Gutowska M.A."/>
            <person name="Wolf J."/>
            <person name="Bergner S.V."/>
            <person name="Schilhabel M.B."/>
            <person name="Klostermeier U.C."/>
            <person name="Beiko R.G."/>
            <person name="Rosenstiel P."/>
            <person name="Hippler M."/>
            <person name="Laroche J."/>
        </authorList>
    </citation>
    <scope>NUCLEOTIDE SEQUENCE [LARGE SCALE GENOMIC DNA]</scope>
    <source>
        <strain evidence="2 3">CCMP1005</strain>
    </source>
</reference>
<dbReference type="AlphaFoldDB" id="K0SGJ7"/>
<dbReference type="EMBL" id="AGNL01017188">
    <property type="protein sequence ID" value="EJK64500.1"/>
    <property type="molecule type" value="Genomic_DNA"/>
</dbReference>
<evidence type="ECO:0000256" key="1">
    <source>
        <dbReference type="SAM" id="MobiDB-lite"/>
    </source>
</evidence>
<feature type="compositionally biased region" description="Low complexity" evidence="1">
    <location>
        <begin position="51"/>
        <end position="68"/>
    </location>
</feature>
<sequence length="216" mass="23084">MRLATDVAVGLSAVASNVLTGRPERIKQRTPRIISRGVLELDKPARRQLQAAAAGTTGPTPSVTGPSSSVFYRKHAADASPPCRRMTLTGPTWSQTRPARMCWSGFLVASGHCTDVRHGGVEEQDTFCSAFDSCVVWDDDEDSSSSSTTSAAKKQGETADKAGDSIDIDCTTLTECKWDGMHEHFLSDGVCHDSLPGCYNSKACNYDGGDCCQVTV</sequence>
<name>K0SGJ7_THAOC</name>
<feature type="region of interest" description="Disordered" evidence="1">
    <location>
        <begin position="49"/>
        <end position="68"/>
    </location>
</feature>